<evidence type="ECO:0000313" key="1">
    <source>
        <dbReference type="EMBL" id="RID91884.1"/>
    </source>
</evidence>
<protein>
    <submittedName>
        <fullName evidence="1">Uncharacterized protein</fullName>
    </submittedName>
</protein>
<name>A0A398BQ98_9RHOB</name>
<comment type="caution">
    <text evidence="1">The sequence shown here is derived from an EMBL/GenBank/DDBJ whole genome shotgun (WGS) entry which is preliminary data.</text>
</comment>
<accession>A0A398BQ98</accession>
<dbReference type="EMBL" id="QXXQ01000005">
    <property type="protein sequence ID" value="RID91884.1"/>
    <property type="molecule type" value="Genomic_DNA"/>
</dbReference>
<sequence>MTIGTAKARNANIVPLAFNWRNGVELQLDYKTEIRQFRDGSEERDCLRAVPRAFLRGQARATRALARQFRADMIRGRNDEWSMAFPGPYRALTAAAMAGSVTIELDAVPHWIVPGASLILSDGAATEARAVSSVAGAVVTLDAPLVFGFAAGAKVHRAYPVRFTQDPAMENRTDETFTLSINTAIVPGRFSMPGTGHVFPQYSGRDLFLKRPNWGEAISHTATALAEVIDFDIGVTQTVDRFGFVADTVSATFYGLGYDEVDELFQFVARRLGRRNSFWAPSPENDFELIEAVPGTSVLGVAGDWFEATFAGSITHNRIIAFFDDGSYAIHSLTGEFPAAPEGQSRFGVTPSLGAKFNANTKVRWLNRRRLASDSITFSFITDSNASVVLPMSVLPTSGA</sequence>
<dbReference type="AlphaFoldDB" id="A0A398BQ98"/>
<proteinExistence type="predicted"/>
<dbReference type="Proteomes" id="UP000266649">
    <property type="component" value="Unassembled WGS sequence"/>
</dbReference>
<organism evidence="1 2">
    <name type="scientific">Gemmobacter lutimaris</name>
    <dbReference type="NCBI Taxonomy" id="2306023"/>
    <lineage>
        <taxon>Bacteria</taxon>
        <taxon>Pseudomonadati</taxon>
        <taxon>Pseudomonadota</taxon>
        <taxon>Alphaproteobacteria</taxon>
        <taxon>Rhodobacterales</taxon>
        <taxon>Paracoccaceae</taxon>
        <taxon>Gemmobacter</taxon>
    </lineage>
</organism>
<dbReference type="OrthoDB" id="6986040at2"/>
<dbReference type="RefSeq" id="WP_119134945.1">
    <property type="nucleotide sequence ID" value="NZ_QXXQ01000005.1"/>
</dbReference>
<evidence type="ECO:0000313" key="2">
    <source>
        <dbReference type="Proteomes" id="UP000266649"/>
    </source>
</evidence>
<reference evidence="1 2" key="1">
    <citation type="submission" date="2018-09" db="EMBL/GenBank/DDBJ databases">
        <title>Gemmobacter lutimaris sp. nov., a marine bacterium isolated from tidal flat.</title>
        <authorList>
            <person name="Lee D.W."/>
            <person name="Yoo Y."/>
            <person name="Kim J.-J."/>
            <person name="Kim B.S."/>
        </authorList>
    </citation>
    <scope>NUCLEOTIDE SEQUENCE [LARGE SCALE GENOMIC DNA]</scope>
    <source>
        <strain evidence="1 2">YJ-T1-11</strain>
    </source>
</reference>
<keyword evidence="2" id="KW-1185">Reference proteome</keyword>
<gene>
    <name evidence="1" type="ORF">D2N39_11655</name>
</gene>